<keyword evidence="1" id="KW-0812">Transmembrane</keyword>
<feature type="transmembrane region" description="Helical" evidence="1">
    <location>
        <begin position="346"/>
        <end position="364"/>
    </location>
</feature>
<feature type="transmembrane region" description="Helical" evidence="1">
    <location>
        <begin position="70"/>
        <end position="89"/>
    </location>
</feature>
<gene>
    <name evidence="2" type="ORF">ODALV1_LOCUS22813</name>
</gene>
<organism evidence="2 3">
    <name type="scientific">Orchesella dallaii</name>
    <dbReference type="NCBI Taxonomy" id="48710"/>
    <lineage>
        <taxon>Eukaryota</taxon>
        <taxon>Metazoa</taxon>
        <taxon>Ecdysozoa</taxon>
        <taxon>Arthropoda</taxon>
        <taxon>Hexapoda</taxon>
        <taxon>Collembola</taxon>
        <taxon>Entomobryomorpha</taxon>
        <taxon>Entomobryoidea</taxon>
        <taxon>Orchesellidae</taxon>
        <taxon>Orchesellinae</taxon>
        <taxon>Orchesella</taxon>
    </lineage>
</organism>
<dbReference type="EMBL" id="CAXLJM020000076">
    <property type="protein sequence ID" value="CAL8129052.1"/>
    <property type="molecule type" value="Genomic_DNA"/>
</dbReference>
<evidence type="ECO:0000313" key="3">
    <source>
        <dbReference type="Proteomes" id="UP001642540"/>
    </source>
</evidence>
<dbReference type="Proteomes" id="UP001642540">
    <property type="component" value="Unassembled WGS sequence"/>
</dbReference>
<evidence type="ECO:0000256" key="1">
    <source>
        <dbReference type="SAM" id="Phobius"/>
    </source>
</evidence>
<feature type="transmembrane region" description="Helical" evidence="1">
    <location>
        <begin position="128"/>
        <end position="149"/>
    </location>
</feature>
<comment type="caution">
    <text evidence="2">The sequence shown here is derived from an EMBL/GenBank/DDBJ whole genome shotgun (WGS) entry which is preliminary data.</text>
</comment>
<accession>A0ABP1RJ35</accession>
<proteinExistence type="predicted"/>
<keyword evidence="3" id="KW-1185">Reference proteome</keyword>
<keyword evidence="1" id="KW-0472">Membrane</keyword>
<keyword evidence="1" id="KW-1133">Transmembrane helix</keyword>
<evidence type="ECO:0000313" key="2">
    <source>
        <dbReference type="EMBL" id="CAL8129052.1"/>
    </source>
</evidence>
<evidence type="ECO:0008006" key="4">
    <source>
        <dbReference type="Google" id="ProtNLM"/>
    </source>
</evidence>
<protein>
    <recommendedName>
        <fullName evidence="4">Odorant receptor</fullName>
    </recommendedName>
</protein>
<feature type="transmembrane region" description="Helical" evidence="1">
    <location>
        <begin position="242"/>
        <end position="268"/>
    </location>
</feature>
<name>A0ABP1RJ35_9HEXA</name>
<feature type="transmembrane region" description="Helical" evidence="1">
    <location>
        <begin position="178"/>
        <end position="200"/>
    </location>
</feature>
<feature type="transmembrane region" description="Helical" evidence="1">
    <location>
        <begin position="30"/>
        <end position="50"/>
    </location>
</feature>
<sequence>MELPIIYNKFSNKFCANPLRKTCPLKMYNWFFMAVEGHFFFLFGFMRVVWLISTFKQSIWSNLRVFEEVAVYTIFVTIMILAILTVWTVELQIFDICWVATQALNLLETYTKIDWPNRHRIPSLKESLVYLMTIGFATFIPFAAAFPIIRNYDPFQLMVSNFPQRVIPKPISKCIASFIYGAMCSYATWPVLLVALKCLITADTVVQSIRQAYGKVIKQRFYSCLHLYRKLTIIITIGNEILYYYIPIAISVIISVATFCVCLIVMMYDVLPMVFYVCLVALTLMAIYLICTIVGIASIPSDEAKKFKNYWRRMKLNRKGRKELETCWPIAYRIGPFGRMVRTTPCDIFMVILNYSVTLILALTV</sequence>
<reference evidence="2 3" key="1">
    <citation type="submission" date="2024-08" db="EMBL/GenBank/DDBJ databases">
        <authorList>
            <person name="Cucini C."/>
            <person name="Frati F."/>
        </authorList>
    </citation>
    <scope>NUCLEOTIDE SEQUENCE [LARGE SCALE GENOMIC DNA]</scope>
</reference>
<feature type="transmembrane region" description="Helical" evidence="1">
    <location>
        <begin position="274"/>
        <end position="299"/>
    </location>
</feature>